<evidence type="ECO:0000313" key="2">
    <source>
        <dbReference type="Proteomes" id="UP000191285"/>
    </source>
</evidence>
<keyword evidence="2" id="KW-1185">Reference proteome</keyword>
<reference evidence="2" key="1">
    <citation type="journal article" date="2017" name="Nat. Microbiol.">
        <title>Global analysis of biosynthetic gene clusters reveals vast potential of secondary metabolite production in Penicillium species.</title>
        <authorList>
            <person name="Nielsen J.C."/>
            <person name="Grijseels S."/>
            <person name="Prigent S."/>
            <person name="Ji B."/>
            <person name="Dainat J."/>
            <person name="Nielsen K.F."/>
            <person name="Frisvad J.C."/>
            <person name="Workman M."/>
            <person name="Nielsen J."/>
        </authorList>
    </citation>
    <scope>NUCLEOTIDE SEQUENCE [LARGE SCALE GENOMIC DNA]</scope>
    <source>
        <strain evidence="2">IBT 24891</strain>
    </source>
</reference>
<dbReference type="Proteomes" id="UP000191285">
    <property type="component" value="Unassembled WGS sequence"/>
</dbReference>
<sequence length="214" mass="24890">MTNNQCSLNIECSLKPIDLNEEIQFNELQRQRTLCGWNYDDQTLQSWKENSKLKNLFWITISDPEDETKSTSIRVGHISLDPSSGILEPGLLEGDEIDLSLSTFFILPEHRALKLGRKAVQLLEKLAVTKPYGDPRCRYLTLCALSKRYIYDEEFRGLWSKFGVVQPPFSIQEWYENIGYTTWKEIPITEATSLDGETFQLWEALMRKDLWAFP</sequence>
<evidence type="ECO:0008006" key="3">
    <source>
        <dbReference type="Google" id="ProtNLM"/>
    </source>
</evidence>
<accession>A0A1V6TTT5</accession>
<comment type="caution">
    <text evidence="1">The sequence shown here is derived from an EMBL/GenBank/DDBJ whole genome shotgun (WGS) entry which is preliminary data.</text>
</comment>
<gene>
    <name evidence="1" type="ORF">PENSTE_c002G09626</name>
</gene>
<evidence type="ECO:0000313" key="1">
    <source>
        <dbReference type="EMBL" id="OQE29671.1"/>
    </source>
</evidence>
<dbReference type="EMBL" id="MLKD01000002">
    <property type="protein sequence ID" value="OQE29671.1"/>
    <property type="molecule type" value="Genomic_DNA"/>
</dbReference>
<protein>
    <recommendedName>
        <fullName evidence="3">N-acetyltransferase domain-containing protein</fullName>
    </recommendedName>
</protein>
<dbReference type="AlphaFoldDB" id="A0A1V6TTT5"/>
<dbReference type="SUPFAM" id="SSF55729">
    <property type="entry name" value="Acyl-CoA N-acyltransferases (Nat)"/>
    <property type="match status" value="1"/>
</dbReference>
<dbReference type="InterPro" id="IPR016181">
    <property type="entry name" value="Acyl_CoA_acyltransferase"/>
</dbReference>
<dbReference type="OrthoDB" id="2326446at2759"/>
<proteinExistence type="predicted"/>
<organism evidence="1 2">
    <name type="scientific">Penicillium steckii</name>
    <dbReference type="NCBI Taxonomy" id="303698"/>
    <lineage>
        <taxon>Eukaryota</taxon>
        <taxon>Fungi</taxon>
        <taxon>Dikarya</taxon>
        <taxon>Ascomycota</taxon>
        <taxon>Pezizomycotina</taxon>
        <taxon>Eurotiomycetes</taxon>
        <taxon>Eurotiomycetidae</taxon>
        <taxon>Eurotiales</taxon>
        <taxon>Aspergillaceae</taxon>
        <taxon>Penicillium</taxon>
    </lineage>
</organism>
<name>A0A1V6TTT5_9EURO</name>